<keyword evidence="6" id="KW-0732">Signal</keyword>
<dbReference type="AlphaFoldDB" id="G3MT54"/>
<dbReference type="SUPFAM" id="SSF51695">
    <property type="entry name" value="PLC-like phosphodiesterases"/>
    <property type="match status" value="1"/>
</dbReference>
<keyword evidence="2" id="KW-0479">Metal-binding</keyword>
<dbReference type="GO" id="GO:0008081">
    <property type="term" value="F:phosphoric diester hydrolase activity"/>
    <property type="evidence" value="ECO:0007669"/>
    <property type="project" value="InterPro"/>
</dbReference>
<evidence type="ECO:0000256" key="2">
    <source>
        <dbReference type="ARBA" id="ARBA00022723"/>
    </source>
</evidence>
<dbReference type="GO" id="GO:0046872">
    <property type="term" value="F:metal ion binding"/>
    <property type="evidence" value="ECO:0007669"/>
    <property type="project" value="UniProtKB-KW"/>
</dbReference>
<dbReference type="GO" id="GO:0016829">
    <property type="term" value="F:lyase activity"/>
    <property type="evidence" value="ECO:0007669"/>
    <property type="project" value="UniProtKB-KW"/>
</dbReference>
<comment type="catalytic activity">
    <reaction evidence="1">
        <text>an N-(acyl)-sphingosylphosphoethanolamine = an N-(acyl)-sphingosyl-1,3-cyclic phosphate + ethanolamine</text>
        <dbReference type="Rhea" id="RHEA:60648"/>
        <dbReference type="ChEBI" id="CHEBI:57603"/>
        <dbReference type="ChEBI" id="CHEBI:143891"/>
        <dbReference type="ChEBI" id="CHEBI:143892"/>
    </reaction>
</comment>
<dbReference type="GO" id="GO:0006629">
    <property type="term" value="P:lipid metabolic process"/>
    <property type="evidence" value="ECO:0007669"/>
    <property type="project" value="InterPro"/>
</dbReference>
<dbReference type="Gene3D" id="3.20.20.190">
    <property type="entry name" value="Phosphatidylinositol (PI) phosphodiesterase"/>
    <property type="match status" value="1"/>
</dbReference>
<keyword evidence="4" id="KW-1015">Disulfide bond</keyword>
<evidence type="ECO:0000256" key="3">
    <source>
        <dbReference type="ARBA" id="ARBA00022842"/>
    </source>
</evidence>
<organism evidence="7">
    <name type="scientific">Amblyomma maculatum</name>
    <name type="common">Gulf Coast tick</name>
    <dbReference type="NCBI Taxonomy" id="34609"/>
    <lineage>
        <taxon>Eukaryota</taxon>
        <taxon>Metazoa</taxon>
        <taxon>Ecdysozoa</taxon>
        <taxon>Arthropoda</taxon>
        <taxon>Chelicerata</taxon>
        <taxon>Arachnida</taxon>
        <taxon>Acari</taxon>
        <taxon>Parasitiformes</taxon>
        <taxon>Ixodida</taxon>
        <taxon>Ixodoidea</taxon>
        <taxon>Ixodidae</taxon>
        <taxon>Amblyomminae</taxon>
        <taxon>Amblyomma</taxon>
    </lineage>
</organism>
<feature type="chain" id="PRO_5003447453" description="GP-PDE domain-containing protein" evidence="6">
    <location>
        <begin position="19"/>
        <end position="303"/>
    </location>
</feature>
<dbReference type="EMBL" id="JO845055">
    <property type="protein sequence ID" value="AEO36672.1"/>
    <property type="molecule type" value="mRNA"/>
</dbReference>
<evidence type="ECO:0000256" key="5">
    <source>
        <dbReference type="ARBA" id="ARBA00023239"/>
    </source>
</evidence>
<reference evidence="7" key="1">
    <citation type="journal article" date="2011" name="PLoS ONE">
        <title>A deep insight into the sialotranscriptome of the gulf coast tick, Amblyomma maculatum.</title>
        <authorList>
            <person name="Karim S."/>
            <person name="Singh P."/>
            <person name="Ribeiro J.M."/>
        </authorList>
    </citation>
    <scope>NUCLEOTIDE SEQUENCE</scope>
    <source>
        <tissue evidence="7">Salivary gland</tissue>
    </source>
</reference>
<evidence type="ECO:0000313" key="7">
    <source>
        <dbReference type="EMBL" id="AEO36672.1"/>
    </source>
</evidence>
<feature type="signal peptide" evidence="6">
    <location>
        <begin position="1"/>
        <end position="18"/>
    </location>
</feature>
<evidence type="ECO:0000256" key="6">
    <source>
        <dbReference type="SAM" id="SignalP"/>
    </source>
</evidence>
<proteinExistence type="evidence at transcript level"/>
<keyword evidence="5" id="KW-0456">Lyase</keyword>
<protein>
    <recommendedName>
        <fullName evidence="8">GP-PDE domain-containing protein</fullName>
    </recommendedName>
</protein>
<evidence type="ECO:0008006" key="8">
    <source>
        <dbReference type="Google" id="ProtNLM"/>
    </source>
</evidence>
<accession>G3MT54</accession>
<name>G3MT54_AMBMU</name>
<evidence type="ECO:0000256" key="1">
    <source>
        <dbReference type="ARBA" id="ARBA00000110"/>
    </source>
</evidence>
<sequence>MSLQVFLLCATSVVCATAQDKRRPLFVFGHMANTLEDLDEYIQDGANAIEADFTFAPNGSALKLYHGPINCFCGLDCEHSIDIPTYLTFMRDSVGPGGPYAGKLLLFYADTKTDNLSGDRVYAAGVSLAQNLIHYLWMNVPYRRMLNVIVSIFQLKDKELLRGALDTFLQTPNPSHYLDHVGFDVGGYNLLNDIAQTYKELGIYKHRWQGDGAINCLMTVYPTLRTSLVIRRRTSKSSPRNYVDKSLVWTVDEMRTIRRFLRKGIDGIITNKPANVLKVLSEKKFARKYRLAKRHDNPWLRIP</sequence>
<keyword evidence="3" id="KW-0460">Magnesium</keyword>
<evidence type="ECO:0000256" key="4">
    <source>
        <dbReference type="ARBA" id="ARBA00023157"/>
    </source>
</evidence>
<dbReference type="InterPro" id="IPR017946">
    <property type="entry name" value="PLC-like_Pdiesterase_TIM-brl"/>
</dbReference>